<evidence type="ECO:0000313" key="4">
    <source>
        <dbReference type="Proteomes" id="UP001208017"/>
    </source>
</evidence>
<accession>A0ABT3WWR5</accession>
<keyword evidence="1" id="KW-1133">Transmembrane helix</keyword>
<feature type="transmembrane region" description="Helical" evidence="1">
    <location>
        <begin position="56"/>
        <end position="78"/>
    </location>
</feature>
<feature type="transmembrane region" description="Helical" evidence="1">
    <location>
        <begin position="12"/>
        <end position="36"/>
    </location>
</feature>
<name>A0ABT3WWR5_9BACL</name>
<dbReference type="Pfam" id="PF02517">
    <property type="entry name" value="Rce1-like"/>
    <property type="match status" value="1"/>
</dbReference>
<keyword evidence="4" id="KW-1185">Reference proteome</keyword>
<organism evidence="3 4">
    <name type="scientific">Tumebacillus lacus</name>
    <dbReference type="NCBI Taxonomy" id="2995335"/>
    <lineage>
        <taxon>Bacteria</taxon>
        <taxon>Bacillati</taxon>
        <taxon>Bacillota</taxon>
        <taxon>Bacilli</taxon>
        <taxon>Bacillales</taxon>
        <taxon>Alicyclobacillaceae</taxon>
        <taxon>Tumebacillus</taxon>
    </lineage>
</organism>
<evidence type="ECO:0000259" key="2">
    <source>
        <dbReference type="Pfam" id="PF02517"/>
    </source>
</evidence>
<evidence type="ECO:0000256" key="1">
    <source>
        <dbReference type="SAM" id="Phobius"/>
    </source>
</evidence>
<dbReference type="Proteomes" id="UP001208017">
    <property type="component" value="Unassembled WGS sequence"/>
</dbReference>
<dbReference type="PANTHER" id="PTHR36435:SF1">
    <property type="entry name" value="CAAX AMINO TERMINAL PROTEASE FAMILY PROTEIN"/>
    <property type="match status" value="1"/>
</dbReference>
<keyword evidence="1" id="KW-0472">Membrane</keyword>
<dbReference type="RefSeq" id="WP_267149901.1">
    <property type="nucleotide sequence ID" value="NZ_JAPMLT010000001.1"/>
</dbReference>
<protein>
    <submittedName>
        <fullName evidence="3">Type II CAAX endopeptidase family protein</fullName>
    </submittedName>
</protein>
<feature type="transmembrane region" description="Helical" evidence="1">
    <location>
        <begin position="137"/>
        <end position="155"/>
    </location>
</feature>
<keyword evidence="1" id="KW-0812">Transmembrane</keyword>
<sequence>MKRAHGIGRKIQFGGAILLVAVYLQEVLLTLSSITWRKDDDGLWHVLIDAAKVSKLWSFIGLMCLFAGLLVFLIGWMFKRRRRKEPAQPPCSRLTIYDMLVSYGWVGLLFFGGMLLYYSGFGLLIPEAFRNSSAGSAIGGVSMQLVAMAVIPIYFRKRLSEIGLRRPMITWKMAGYVLMFFVFTYAMSLVSAHLGTWLGVNTDSYREQHISEELHGALKDGLLLSLMPILATSLIAPVGEELLFRGVLQSVLTVRFGAVIGLVASAFLFALIHADVVLFLPIFCMGLLFGWLYRITGSLWAPIWLHMLNNLFASLMDLF</sequence>
<feature type="transmembrane region" description="Helical" evidence="1">
    <location>
        <begin position="251"/>
        <end position="272"/>
    </location>
</feature>
<feature type="transmembrane region" description="Helical" evidence="1">
    <location>
        <begin position="220"/>
        <end position="239"/>
    </location>
</feature>
<dbReference type="EMBL" id="JAPMLT010000001">
    <property type="protein sequence ID" value="MCX7568661.1"/>
    <property type="molecule type" value="Genomic_DNA"/>
</dbReference>
<feature type="domain" description="CAAX prenyl protease 2/Lysostaphin resistance protein A-like" evidence="2">
    <location>
        <begin position="225"/>
        <end position="312"/>
    </location>
</feature>
<feature type="transmembrane region" description="Helical" evidence="1">
    <location>
        <begin position="278"/>
        <end position="296"/>
    </location>
</feature>
<dbReference type="InterPro" id="IPR052710">
    <property type="entry name" value="CAAX_protease"/>
</dbReference>
<feature type="transmembrane region" description="Helical" evidence="1">
    <location>
        <begin position="176"/>
        <end position="200"/>
    </location>
</feature>
<dbReference type="InterPro" id="IPR003675">
    <property type="entry name" value="Rce1/LyrA-like_dom"/>
</dbReference>
<reference evidence="3 4" key="1">
    <citation type="submission" date="2022-11" db="EMBL/GenBank/DDBJ databases">
        <title>Study of microbial diversity in lake waters.</title>
        <authorList>
            <person name="Zhang J."/>
        </authorList>
    </citation>
    <scope>NUCLEOTIDE SEQUENCE [LARGE SCALE GENOMIC DNA]</scope>
    <source>
        <strain evidence="3 4">DT12</strain>
    </source>
</reference>
<feature type="transmembrane region" description="Helical" evidence="1">
    <location>
        <begin position="99"/>
        <end position="125"/>
    </location>
</feature>
<dbReference type="PANTHER" id="PTHR36435">
    <property type="entry name" value="SLR1288 PROTEIN"/>
    <property type="match status" value="1"/>
</dbReference>
<comment type="caution">
    <text evidence="3">The sequence shown here is derived from an EMBL/GenBank/DDBJ whole genome shotgun (WGS) entry which is preliminary data.</text>
</comment>
<evidence type="ECO:0000313" key="3">
    <source>
        <dbReference type="EMBL" id="MCX7568661.1"/>
    </source>
</evidence>
<proteinExistence type="predicted"/>
<gene>
    <name evidence="3" type="ORF">OS242_01585</name>
</gene>